<feature type="transmembrane region" description="Helical" evidence="5">
    <location>
        <begin position="94"/>
        <end position="114"/>
    </location>
</feature>
<feature type="transmembrane region" description="Helical" evidence="5">
    <location>
        <begin position="336"/>
        <end position="355"/>
    </location>
</feature>
<dbReference type="GO" id="GO:0016020">
    <property type="term" value="C:membrane"/>
    <property type="evidence" value="ECO:0007669"/>
    <property type="project" value="UniProtKB-SubCell"/>
</dbReference>
<keyword evidence="4 5" id="KW-0472">Membrane</keyword>
<feature type="transmembrane region" description="Helical" evidence="5">
    <location>
        <begin position="126"/>
        <end position="144"/>
    </location>
</feature>
<accession>H9XTP2</accession>
<feature type="transmembrane region" description="Helical" evidence="5">
    <location>
        <begin position="66"/>
        <end position="88"/>
    </location>
</feature>
<dbReference type="Pfam" id="PF01943">
    <property type="entry name" value="Polysacc_synt"/>
    <property type="match status" value="1"/>
</dbReference>
<evidence type="ECO:0000256" key="3">
    <source>
        <dbReference type="ARBA" id="ARBA00022989"/>
    </source>
</evidence>
<feature type="transmembrane region" description="Helical" evidence="5">
    <location>
        <begin position="230"/>
        <end position="252"/>
    </location>
</feature>
<comment type="subcellular location">
    <subcellularLocation>
        <location evidence="1">Membrane</location>
        <topology evidence="1">Multi-pass membrane protein</topology>
    </subcellularLocation>
</comment>
<feature type="transmembrane region" description="Helical" evidence="5">
    <location>
        <begin position="273"/>
        <end position="293"/>
    </location>
</feature>
<gene>
    <name evidence="6" type="primary">wzx</name>
</gene>
<evidence type="ECO:0000313" key="6">
    <source>
        <dbReference type="EMBL" id="AFH02788.1"/>
    </source>
</evidence>
<feature type="transmembrane region" description="Helical" evidence="5">
    <location>
        <begin position="361"/>
        <end position="383"/>
    </location>
</feature>
<organism evidence="6">
    <name type="scientific">Providencia stuartii</name>
    <dbReference type="NCBI Taxonomy" id="588"/>
    <lineage>
        <taxon>Bacteria</taxon>
        <taxon>Pseudomonadati</taxon>
        <taxon>Pseudomonadota</taxon>
        <taxon>Gammaproteobacteria</taxon>
        <taxon>Enterobacterales</taxon>
        <taxon>Morganellaceae</taxon>
        <taxon>Providencia</taxon>
    </lineage>
</organism>
<dbReference type="AlphaFoldDB" id="H9XTP2"/>
<keyword evidence="2 5" id="KW-0812">Transmembrane</keyword>
<dbReference type="PANTHER" id="PTHR43424:SF1">
    <property type="entry name" value="LOCUS PUTATIVE PROTEIN 1-RELATED"/>
    <property type="match status" value="1"/>
</dbReference>
<protein>
    <submittedName>
        <fullName evidence="6">O-antigen flippase</fullName>
    </submittedName>
</protein>
<dbReference type="EMBL" id="JN097784">
    <property type="protein sequence ID" value="AFH02788.1"/>
    <property type="molecule type" value="Genomic_DNA"/>
</dbReference>
<proteinExistence type="predicted"/>
<feature type="transmembrane region" description="Helical" evidence="5">
    <location>
        <begin position="23"/>
        <end position="45"/>
    </location>
</feature>
<evidence type="ECO:0000256" key="5">
    <source>
        <dbReference type="SAM" id="Phobius"/>
    </source>
</evidence>
<dbReference type="PANTHER" id="PTHR43424">
    <property type="entry name" value="LOCUS PUTATIVE PROTEIN 1-RELATED"/>
    <property type="match status" value="1"/>
</dbReference>
<evidence type="ECO:0000256" key="4">
    <source>
        <dbReference type="ARBA" id="ARBA00023136"/>
    </source>
</evidence>
<name>H9XTP2_PROST</name>
<reference evidence="6" key="1">
    <citation type="journal article" date="2012" name="Microbiology">
        <title>Localization and molecular characterization of putative O antigen gene clusters of Providencia species.</title>
        <authorList>
            <person name="Ovchinnikova O.G."/>
            <person name="Liu B."/>
            <person name="Guo D."/>
            <person name="Kocharova N.A."/>
            <person name="Shashkov A.S."/>
            <person name="Chen M."/>
            <person name="Feng L."/>
            <person name="Rozalski A."/>
            <person name="Knirel Y.A."/>
            <person name="Wang L."/>
        </authorList>
    </citation>
    <scope>NUCLEOTIDE SEQUENCE</scope>
</reference>
<dbReference type="InterPro" id="IPR002797">
    <property type="entry name" value="Polysacc_synth"/>
</dbReference>
<evidence type="ECO:0000256" key="1">
    <source>
        <dbReference type="ARBA" id="ARBA00004141"/>
    </source>
</evidence>
<dbReference type="InterPro" id="IPR052556">
    <property type="entry name" value="PolySynth_Transporter"/>
</dbReference>
<sequence length="399" mass="43778">MGLGLAVSAWVARYLGPTQYGELAYVLAYLAFFQAVCTLGMDGLIVRDIAKNKNNAGEILGTVFTLRIIIGLICWFCAVGGMVLLNGWNSQSVYITALAGATLLFQAADTVDLWFQSQSQNRRTVIVKLSAYIISNGVKIILILSHASILAFSAIITFETCAVACGLVYAYKKYPCPHPWVKVKQRAYILLKESWPFIISGLSIILYMRVDQLMIKNYLGNKELGIYAAVLPLATIWQFIPMTLSVSVAPLIAQSKAEGNDAFYKTLKQVFRIFAILGWLVCIPISILSHFIVELLFGDTYISGATVLTIIIFTNIFINMGVAQSLWIVNEKKSKLSLYKTIIGAIVCIISNIVLIPKYGIIGAAISAVLAQAFSAVLSNILLSRKILAIQIKSLLLLK</sequence>
<feature type="transmembrane region" description="Helical" evidence="5">
    <location>
        <begin position="190"/>
        <end position="210"/>
    </location>
</feature>
<feature type="transmembrane region" description="Helical" evidence="5">
    <location>
        <begin position="305"/>
        <end position="329"/>
    </location>
</feature>
<dbReference type="CDD" id="cd13128">
    <property type="entry name" value="MATE_Wzx_like"/>
    <property type="match status" value="1"/>
</dbReference>
<feature type="transmembrane region" description="Helical" evidence="5">
    <location>
        <begin position="150"/>
        <end position="170"/>
    </location>
</feature>
<evidence type="ECO:0000256" key="2">
    <source>
        <dbReference type="ARBA" id="ARBA00022692"/>
    </source>
</evidence>
<keyword evidence="3 5" id="KW-1133">Transmembrane helix</keyword>